<protein>
    <submittedName>
        <fullName evidence="1">Calcium-binding protein CML20</fullName>
    </submittedName>
</protein>
<dbReference type="Proteomes" id="UP001060215">
    <property type="component" value="Chromosome 6"/>
</dbReference>
<accession>A0ACC0I700</accession>
<comment type="caution">
    <text evidence="1">The sequence shown here is derived from an EMBL/GenBank/DDBJ whole genome shotgun (WGS) entry which is preliminary data.</text>
</comment>
<sequence length="130" mass="14674">MVGGNASHVVGDAAERFGMRETQKLRFLGQRLVHDDSRGVAEALNETELEDRKVLLRLAHLYEASLYRVVSRKEKPRGRHHGLTQQKRQEIKEAFELFDTDGSGTIDAKELNFAMRALGFEMTGEVTSKS</sequence>
<evidence type="ECO:0000313" key="2">
    <source>
        <dbReference type="Proteomes" id="UP001060215"/>
    </source>
</evidence>
<organism evidence="1 2">
    <name type="scientific">Camellia lanceoleosa</name>
    <dbReference type="NCBI Taxonomy" id="1840588"/>
    <lineage>
        <taxon>Eukaryota</taxon>
        <taxon>Viridiplantae</taxon>
        <taxon>Streptophyta</taxon>
        <taxon>Embryophyta</taxon>
        <taxon>Tracheophyta</taxon>
        <taxon>Spermatophyta</taxon>
        <taxon>Magnoliopsida</taxon>
        <taxon>eudicotyledons</taxon>
        <taxon>Gunneridae</taxon>
        <taxon>Pentapetalae</taxon>
        <taxon>asterids</taxon>
        <taxon>Ericales</taxon>
        <taxon>Theaceae</taxon>
        <taxon>Camellia</taxon>
    </lineage>
</organism>
<keyword evidence="2" id="KW-1185">Reference proteome</keyword>
<gene>
    <name evidence="1" type="ORF">LOK49_LG03G03544</name>
</gene>
<dbReference type="EMBL" id="CM045763">
    <property type="protein sequence ID" value="KAI8021346.1"/>
    <property type="molecule type" value="Genomic_DNA"/>
</dbReference>
<proteinExistence type="predicted"/>
<evidence type="ECO:0000313" key="1">
    <source>
        <dbReference type="EMBL" id="KAI8021346.1"/>
    </source>
</evidence>
<name>A0ACC0I700_9ERIC</name>
<reference evidence="1 2" key="1">
    <citation type="journal article" date="2022" name="Plant J.">
        <title>Chromosome-level genome of Camellia lanceoleosa provides a valuable resource for understanding genome evolution and self-incompatibility.</title>
        <authorList>
            <person name="Gong W."/>
            <person name="Xiao S."/>
            <person name="Wang L."/>
            <person name="Liao Z."/>
            <person name="Chang Y."/>
            <person name="Mo W."/>
            <person name="Hu G."/>
            <person name="Li W."/>
            <person name="Zhao G."/>
            <person name="Zhu H."/>
            <person name="Hu X."/>
            <person name="Ji K."/>
            <person name="Xiang X."/>
            <person name="Song Q."/>
            <person name="Yuan D."/>
            <person name="Jin S."/>
            <person name="Zhang L."/>
        </authorList>
    </citation>
    <scope>NUCLEOTIDE SEQUENCE [LARGE SCALE GENOMIC DNA]</scope>
    <source>
        <strain evidence="1">SQ_2022a</strain>
    </source>
</reference>